<keyword evidence="3 5" id="KW-0819">tRNA processing</keyword>
<evidence type="ECO:0000313" key="8">
    <source>
        <dbReference type="EMBL" id="RBW70019.1"/>
    </source>
</evidence>
<feature type="active site" description="Nucleophile" evidence="5">
    <location>
        <position position="38"/>
    </location>
</feature>
<comment type="catalytic activity">
    <reaction evidence="1 5">
        <text>uridine(55) in tRNA = pseudouridine(55) in tRNA</text>
        <dbReference type="Rhea" id="RHEA:42532"/>
        <dbReference type="Rhea" id="RHEA-COMP:10101"/>
        <dbReference type="Rhea" id="RHEA-COMP:10102"/>
        <dbReference type="ChEBI" id="CHEBI:65314"/>
        <dbReference type="ChEBI" id="CHEBI:65315"/>
        <dbReference type="EC" id="5.4.99.25"/>
    </reaction>
</comment>
<dbReference type="InterPro" id="IPR032819">
    <property type="entry name" value="TruB_C"/>
</dbReference>
<dbReference type="InterPro" id="IPR002501">
    <property type="entry name" value="PsdUridine_synth_N"/>
</dbReference>
<reference evidence="8 9" key="1">
    <citation type="submission" date="2018-07" db="EMBL/GenBank/DDBJ databases">
        <title>Lottiidibacillus patelloidae gen. nov., sp. nov., isolated from the intestinal tract of a marine limpet and the reclassification of B. taeanensis BH030017T, B. algicola KMM 3737T and B. hwajinpoensis SW-72T as genus Lottiidibacillus.</title>
        <authorList>
            <person name="Liu R."/>
            <person name="Huang Z."/>
        </authorList>
    </citation>
    <scope>NUCLEOTIDE SEQUENCE [LARGE SCALE GENOMIC DNA]</scope>
    <source>
        <strain evidence="8 9">BH030017</strain>
    </source>
</reference>
<dbReference type="GO" id="GO:0031119">
    <property type="term" value="P:tRNA pseudouridine synthesis"/>
    <property type="evidence" value="ECO:0007669"/>
    <property type="project" value="UniProtKB-UniRule"/>
</dbReference>
<feature type="domain" description="Pseudouridine synthase II N-terminal" evidence="6">
    <location>
        <begin position="23"/>
        <end position="177"/>
    </location>
</feature>
<dbReference type="RefSeq" id="WP_113805777.1">
    <property type="nucleotide sequence ID" value="NZ_QOCW01000007.1"/>
</dbReference>
<dbReference type="GO" id="GO:0003723">
    <property type="term" value="F:RNA binding"/>
    <property type="evidence" value="ECO:0007669"/>
    <property type="project" value="InterPro"/>
</dbReference>
<dbReference type="InterPro" id="IPR014780">
    <property type="entry name" value="tRNA_psdUridine_synth_TruB"/>
</dbReference>
<dbReference type="PANTHER" id="PTHR13767">
    <property type="entry name" value="TRNA-PSEUDOURIDINE SYNTHASE"/>
    <property type="match status" value="1"/>
</dbReference>
<name>A0A366XZ25_9BACI</name>
<protein>
    <recommendedName>
        <fullName evidence="5">tRNA pseudouridine synthase B</fullName>
        <ecNumber evidence="5">5.4.99.25</ecNumber>
    </recommendedName>
    <alternativeName>
        <fullName evidence="5">tRNA pseudouridine(55) synthase</fullName>
        <shortName evidence="5">Psi55 synthase</shortName>
    </alternativeName>
    <alternativeName>
        <fullName evidence="5">tRNA pseudouridylate synthase</fullName>
    </alternativeName>
    <alternativeName>
        <fullName evidence="5">tRNA-uridine isomerase</fullName>
    </alternativeName>
</protein>
<dbReference type="HAMAP" id="MF_01080">
    <property type="entry name" value="TruB_bact"/>
    <property type="match status" value="1"/>
</dbReference>
<proteinExistence type="inferred from homology"/>
<dbReference type="SUPFAM" id="SSF55120">
    <property type="entry name" value="Pseudouridine synthase"/>
    <property type="match status" value="1"/>
</dbReference>
<keyword evidence="9" id="KW-1185">Reference proteome</keyword>
<dbReference type="InterPro" id="IPR020103">
    <property type="entry name" value="PsdUridine_synth_cat_dom_sf"/>
</dbReference>
<dbReference type="Pfam" id="PF16198">
    <property type="entry name" value="TruB_C_2"/>
    <property type="match status" value="1"/>
</dbReference>
<evidence type="ECO:0000256" key="4">
    <source>
        <dbReference type="ARBA" id="ARBA00023235"/>
    </source>
</evidence>
<dbReference type="Gene3D" id="3.30.2350.10">
    <property type="entry name" value="Pseudouridine synthase"/>
    <property type="match status" value="1"/>
</dbReference>
<dbReference type="PANTHER" id="PTHR13767:SF2">
    <property type="entry name" value="PSEUDOURIDYLATE SYNTHASE TRUB1"/>
    <property type="match status" value="1"/>
</dbReference>
<comment type="function">
    <text evidence="5">Responsible for synthesis of pseudouridine from uracil-55 in the psi GC loop of transfer RNAs.</text>
</comment>
<feature type="domain" description="tRNA pseudouridylate synthase B C-terminal" evidence="7">
    <location>
        <begin position="178"/>
        <end position="236"/>
    </location>
</feature>
<evidence type="ECO:0000313" key="9">
    <source>
        <dbReference type="Proteomes" id="UP000253314"/>
    </source>
</evidence>
<dbReference type="FunFam" id="3.30.2350.10:FF:000011">
    <property type="entry name" value="tRNA pseudouridine synthase B"/>
    <property type="match status" value="1"/>
</dbReference>
<sequence>MEGILPLHKPAGMTSHDCVGKMRRILKLKRIGHTGTLDPSVTGVLPLCIGRATKVAQYMSDYSKTYEAEVTLGTATTTEDADGDVIEKKELNRVIHLDELKNVLQSMSGTIEQIPPMYSAVKVNGKRLYEYAFEGKEVERPKRQVTIYEMTLLTDAPLTLQNPSFRIRVTCSKGTYIRTLAVDIGEKLGFPAHMSSLIRTKSGPFSLEESLTFEEIENAVEAGTFSEHLFPTNYAVQHFEKLVVSDEQAVKILNGAVLPLPKLLDALRFSVYNQSNELLAIYQPHPTKVGLMKPEKVFNANE</sequence>
<dbReference type="NCBIfam" id="TIGR00431">
    <property type="entry name" value="TruB"/>
    <property type="match status" value="1"/>
</dbReference>
<dbReference type="GO" id="GO:1990481">
    <property type="term" value="P:mRNA pseudouridine synthesis"/>
    <property type="evidence" value="ECO:0007669"/>
    <property type="project" value="TreeGrafter"/>
</dbReference>
<dbReference type="CDD" id="cd02573">
    <property type="entry name" value="PseudoU_synth_EcTruB"/>
    <property type="match status" value="1"/>
</dbReference>
<accession>A0A366XZ25</accession>
<dbReference type="GO" id="GO:0160148">
    <property type="term" value="F:tRNA pseudouridine(55) synthase activity"/>
    <property type="evidence" value="ECO:0007669"/>
    <property type="project" value="UniProtKB-EC"/>
</dbReference>
<evidence type="ECO:0000256" key="3">
    <source>
        <dbReference type="ARBA" id="ARBA00022694"/>
    </source>
</evidence>
<evidence type="ECO:0000256" key="2">
    <source>
        <dbReference type="ARBA" id="ARBA00005642"/>
    </source>
</evidence>
<organism evidence="8 9">
    <name type="scientific">Bacillus taeanensis</name>
    <dbReference type="NCBI Taxonomy" id="273032"/>
    <lineage>
        <taxon>Bacteria</taxon>
        <taxon>Bacillati</taxon>
        <taxon>Bacillota</taxon>
        <taxon>Bacilli</taxon>
        <taxon>Bacillales</taxon>
        <taxon>Bacillaceae</taxon>
        <taxon>Bacillus</taxon>
    </lineage>
</organism>
<dbReference type="EMBL" id="QOCW01000007">
    <property type="protein sequence ID" value="RBW70019.1"/>
    <property type="molecule type" value="Genomic_DNA"/>
</dbReference>
<dbReference type="Proteomes" id="UP000253314">
    <property type="component" value="Unassembled WGS sequence"/>
</dbReference>
<comment type="similarity">
    <text evidence="2 5">Belongs to the pseudouridine synthase TruB family. Type 1 subfamily.</text>
</comment>
<gene>
    <name evidence="5" type="primary">truB</name>
    <name evidence="8" type="ORF">DS031_08495</name>
</gene>
<dbReference type="AlphaFoldDB" id="A0A366XZ25"/>
<evidence type="ECO:0000259" key="6">
    <source>
        <dbReference type="Pfam" id="PF01509"/>
    </source>
</evidence>
<evidence type="ECO:0000256" key="5">
    <source>
        <dbReference type="HAMAP-Rule" id="MF_01080"/>
    </source>
</evidence>
<dbReference type="OrthoDB" id="9802309at2"/>
<dbReference type="EC" id="5.4.99.25" evidence="5"/>
<keyword evidence="4 5" id="KW-0413">Isomerase</keyword>
<evidence type="ECO:0000259" key="7">
    <source>
        <dbReference type="Pfam" id="PF16198"/>
    </source>
</evidence>
<dbReference type="Pfam" id="PF01509">
    <property type="entry name" value="TruB_N"/>
    <property type="match status" value="1"/>
</dbReference>
<evidence type="ECO:0000256" key="1">
    <source>
        <dbReference type="ARBA" id="ARBA00000385"/>
    </source>
</evidence>
<comment type="caution">
    <text evidence="8">The sequence shown here is derived from an EMBL/GenBank/DDBJ whole genome shotgun (WGS) entry which is preliminary data.</text>
</comment>